<dbReference type="AlphaFoldDB" id="A0A9R1W0Q1"/>
<keyword evidence="2" id="KW-1185">Reference proteome</keyword>
<sequence>MYVISLYPVICEVLDKIGEVSACSYGRLKADVVGNALEIFGVTKYLNNVLQRKDQDVVNAMSFVTLTKQHLQKIRDNRCELLLSSIIAFCETNSIENVYVSRGRKKRDKLNTTNFHNF</sequence>
<accession>A0A9R1W0Q1</accession>
<reference evidence="1 2" key="1">
    <citation type="journal article" date="2017" name="Nat. Commun.">
        <title>Genome assembly with in vitro proximity ligation data and whole-genome triplication in lettuce.</title>
        <authorList>
            <person name="Reyes-Chin-Wo S."/>
            <person name="Wang Z."/>
            <person name="Yang X."/>
            <person name="Kozik A."/>
            <person name="Arikit S."/>
            <person name="Song C."/>
            <person name="Xia L."/>
            <person name="Froenicke L."/>
            <person name="Lavelle D.O."/>
            <person name="Truco M.J."/>
            <person name="Xia R."/>
            <person name="Zhu S."/>
            <person name="Xu C."/>
            <person name="Xu H."/>
            <person name="Xu X."/>
            <person name="Cox K."/>
            <person name="Korf I."/>
            <person name="Meyers B.C."/>
            <person name="Michelmore R.W."/>
        </authorList>
    </citation>
    <scope>NUCLEOTIDE SEQUENCE [LARGE SCALE GENOMIC DNA]</scope>
    <source>
        <strain evidence="2">cv. Salinas</strain>
        <tissue evidence="1">Seedlings</tissue>
    </source>
</reference>
<dbReference type="PANTHER" id="PTHR11697:SF230">
    <property type="entry name" value="ZINC FINGER, MYM DOMAIN CONTAINING 1"/>
    <property type="match status" value="1"/>
</dbReference>
<dbReference type="EMBL" id="NBSK02000003">
    <property type="protein sequence ID" value="KAJ0214878.1"/>
    <property type="molecule type" value="Genomic_DNA"/>
</dbReference>
<evidence type="ECO:0000313" key="2">
    <source>
        <dbReference type="Proteomes" id="UP000235145"/>
    </source>
</evidence>
<gene>
    <name evidence="1" type="ORF">LSAT_V11C300142830</name>
</gene>
<evidence type="ECO:0000313" key="1">
    <source>
        <dbReference type="EMBL" id="KAJ0214878.1"/>
    </source>
</evidence>
<dbReference type="PANTHER" id="PTHR11697">
    <property type="entry name" value="GENERAL TRANSCRIPTION FACTOR 2-RELATED ZINC FINGER PROTEIN"/>
    <property type="match status" value="1"/>
</dbReference>
<proteinExistence type="predicted"/>
<protein>
    <submittedName>
        <fullName evidence="1">Uncharacterized protein</fullName>
    </submittedName>
</protein>
<organism evidence="1 2">
    <name type="scientific">Lactuca sativa</name>
    <name type="common">Garden lettuce</name>
    <dbReference type="NCBI Taxonomy" id="4236"/>
    <lineage>
        <taxon>Eukaryota</taxon>
        <taxon>Viridiplantae</taxon>
        <taxon>Streptophyta</taxon>
        <taxon>Embryophyta</taxon>
        <taxon>Tracheophyta</taxon>
        <taxon>Spermatophyta</taxon>
        <taxon>Magnoliopsida</taxon>
        <taxon>eudicotyledons</taxon>
        <taxon>Gunneridae</taxon>
        <taxon>Pentapetalae</taxon>
        <taxon>asterids</taxon>
        <taxon>campanulids</taxon>
        <taxon>Asterales</taxon>
        <taxon>Asteraceae</taxon>
        <taxon>Cichorioideae</taxon>
        <taxon>Cichorieae</taxon>
        <taxon>Lactucinae</taxon>
        <taxon>Lactuca</taxon>
    </lineage>
</organism>
<dbReference type="Proteomes" id="UP000235145">
    <property type="component" value="Unassembled WGS sequence"/>
</dbReference>
<comment type="caution">
    <text evidence="1">The sequence shown here is derived from an EMBL/GenBank/DDBJ whole genome shotgun (WGS) entry which is preliminary data.</text>
</comment>
<dbReference type="InterPro" id="IPR055298">
    <property type="entry name" value="AtLOH3-like"/>
</dbReference>
<name>A0A9R1W0Q1_LACSA</name>